<name>A0A3D5J3N9_9FLAO</name>
<protein>
    <submittedName>
        <fullName evidence="2">Uncharacterized protein</fullName>
    </submittedName>
</protein>
<accession>A0A3D5J3N9</accession>
<dbReference type="RefSeq" id="WP_013071113.1">
    <property type="nucleotide sequence ID" value="NZ_CAJXAW010000026.1"/>
</dbReference>
<evidence type="ECO:0000256" key="1">
    <source>
        <dbReference type="SAM" id="Phobius"/>
    </source>
</evidence>
<feature type="transmembrane region" description="Helical" evidence="1">
    <location>
        <begin position="125"/>
        <end position="144"/>
    </location>
</feature>
<gene>
    <name evidence="2" type="ORF">DGQ38_12635</name>
</gene>
<feature type="transmembrane region" description="Helical" evidence="1">
    <location>
        <begin position="156"/>
        <end position="175"/>
    </location>
</feature>
<keyword evidence="1" id="KW-1133">Transmembrane helix</keyword>
<organism evidence="2 3">
    <name type="scientific">Zunongwangia profunda</name>
    <dbReference type="NCBI Taxonomy" id="398743"/>
    <lineage>
        <taxon>Bacteria</taxon>
        <taxon>Pseudomonadati</taxon>
        <taxon>Bacteroidota</taxon>
        <taxon>Flavobacteriia</taxon>
        <taxon>Flavobacteriales</taxon>
        <taxon>Flavobacteriaceae</taxon>
        <taxon>Zunongwangia</taxon>
    </lineage>
</organism>
<sequence>MQERLDIINIFRFNKKQIDDYDKKIKRLKIWSYFIIFYCVLAWSLILFTIVMNLVSNSTLLVWKEAGVLVMMAIVALTFYSKILSQIQLIKHEKFLLKKLKISSAYNEDFEKLVKRANLRFYPETPLAILGSIVFISAIIITAFKNMTYSTMIWEYAKIIIVLFFVIEVISVFKLQRGLKENISNAEASASKTSGYANEL</sequence>
<dbReference type="Proteomes" id="UP000264330">
    <property type="component" value="Unassembled WGS sequence"/>
</dbReference>
<comment type="caution">
    <text evidence="2">The sequence shown here is derived from an EMBL/GenBank/DDBJ whole genome shotgun (WGS) entry which is preliminary data.</text>
</comment>
<reference evidence="2 3" key="1">
    <citation type="journal article" date="2018" name="Nat. Biotechnol.">
        <title>A standardized bacterial taxonomy based on genome phylogeny substantially revises the tree of life.</title>
        <authorList>
            <person name="Parks D.H."/>
            <person name="Chuvochina M."/>
            <person name="Waite D.W."/>
            <person name="Rinke C."/>
            <person name="Skarshewski A."/>
            <person name="Chaumeil P.A."/>
            <person name="Hugenholtz P."/>
        </authorList>
    </citation>
    <scope>NUCLEOTIDE SEQUENCE [LARGE SCALE GENOMIC DNA]</scope>
    <source>
        <strain evidence="2">UBA9359</strain>
    </source>
</reference>
<feature type="transmembrane region" description="Helical" evidence="1">
    <location>
        <begin position="30"/>
        <end position="55"/>
    </location>
</feature>
<evidence type="ECO:0000313" key="2">
    <source>
        <dbReference type="EMBL" id="HCV81886.1"/>
    </source>
</evidence>
<feature type="transmembrane region" description="Helical" evidence="1">
    <location>
        <begin position="61"/>
        <end position="81"/>
    </location>
</feature>
<dbReference type="EMBL" id="DPMF01000290">
    <property type="protein sequence ID" value="HCV81886.1"/>
    <property type="molecule type" value="Genomic_DNA"/>
</dbReference>
<evidence type="ECO:0000313" key="3">
    <source>
        <dbReference type="Proteomes" id="UP000264330"/>
    </source>
</evidence>
<proteinExistence type="predicted"/>
<keyword evidence="1" id="KW-0812">Transmembrane</keyword>
<keyword evidence="1" id="KW-0472">Membrane</keyword>
<dbReference type="AlphaFoldDB" id="A0A3D5J3N9"/>